<sequence>MAKLFFGDQKYLIPASLYPPSSTSVSTTRGLLLRLLPLSAAPYLRIVFLGTGKTMRFLILLLPLVAAAPLQGDKKYDLGIEDGKLNYVKFIEPSDTLDLSNLGLRALDRDAFEYVWAVKSLNLAGNSLKNIPQFVFSNLTNLVELSLAGNELDNVENLFVGLENLKMLNISRNPIAHLRRGHLFGLTKSTEILTEGNIFWSINTDVFANLFLKDENDKKDASGIGQKQNWTEVSERKVREIEMEQEKEVFRRFQRDVSSQLMGNPRMKLCMNEGIVTAVDKIDEKETLSRGCVEVSFDRNKGQLSLRGLGIKSFHDGWYQLRSVPVSSIDLSNNEINEITKEVLNDLPQSVEYVNLGDNGIKNLWNDVIENPYLKRLNFKANAIETIEENALNRTNLEGLYLADNHLENLDFVTTLPTTLTQLILTSNQIMSVTRGAFSKLKNLSYLNMGHNKIVKLQNNAFEGQENLPVLILTRNRITEIEPRAFSDLKMLTTLYLYENLISELDKNTFSDLTKLEELNLVSNKFTDISSGTFAHLPKSLESLYLDGNQIKELKKGSFVDAPKFSLSLNENQISDIAPGAFQLSTLRDLYLNNNTLTTIDGDSYEGLPSLRHLSLSGNKISTIQKGSCKNLAGLHILDISANPFEHLQNGALHGLTTEKGNFVYVYGNRIKTMQGGLFEDV</sequence>
<dbReference type="InterPro" id="IPR050328">
    <property type="entry name" value="Dev_Immune_Receptor"/>
</dbReference>
<evidence type="ECO:0000256" key="2">
    <source>
        <dbReference type="ARBA" id="ARBA00022729"/>
    </source>
</evidence>
<dbReference type="EMBL" id="JAIFRP010000021">
    <property type="protein sequence ID" value="KAK2585907.1"/>
    <property type="molecule type" value="Genomic_DNA"/>
</dbReference>
<dbReference type="SMART" id="SM00369">
    <property type="entry name" value="LRR_TYP"/>
    <property type="match status" value="13"/>
</dbReference>
<dbReference type="InterPro" id="IPR026906">
    <property type="entry name" value="LRR_5"/>
</dbReference>
<dbReference type="AlphaFoldDB" id="A0AAD9RU16"/>
<dbReference type="PANTHER" id="PTHR24373:SF398">
    <property type="entry name" value="LEUCINE-RICH REPEAT-CONTAINING G-PROTEIN COUPLED RECEPTOR 6"/>
    <property type="match status" value="1"/>
</dbReference>
<evidence type="ECO:0000313" key="6">
    <source>
        <dbReference type="Proteomes" id="UP001258017"/>
    </source>
</evidence>
<dbReference type="Pfam" id="PF13855">
    <property type="entry name" value="LRR_8"/>
    <property type="match status" value="3"/>
</dbReference>
<protein>
    <submittedName>
        <fullName evidence="5">Uncharacterized protein</fullName>
    </submittedName>
</protein>
<evidence type="ECO:0000256" key="1">
    <source>
        <dbReference type="ARBA" id="ARBA00022614"/>
    </source>
</evidence>
<reference evidence="5" key="1">
    <citation type="submission" date="2021-08" db="EMBL/GenBank/DDBJ databases">
        <authorList>
            <person name="Misof B."/>
            <person name="Oliver O."/>
            <person name="Podsiadlowski L."/>
            <person name="Donath A."/>
            <person name="Peters R."/>
            <person name="Mayer C."/>
            <person name="Rust J."/>
            <person name="Gunkel S."/>
            <person name="Lesny P."/>
            <person name="Martin S."/>
            <person name="Oeyen J.P."/>
            <person name="Petersen M."/>
            <person name="Panagiotis P."/>
            <person name="Wilbrandt J."/>
            <person name="Tanja T."/>
        </authorList>
    </citation>
    <scope>NUCLEOTIDE SEQUENCE</scope>
    <source>
        <strain evidence="5">GBR_01_08_01A</strain>
        <tissue evidence="5">Thorax + abdomen</tissue>
    </source>
</reference>
<dbReference type="Gene3D" id="3.80.10.10">
    <property type="entry name" value="Ribonuclease Inhibitor"/>
    <property type="match status" value="4"/>
</dbReference>
<keyword evidence="6" id="KW-1185">Reference proteome</keyword>
<dbReference type="SUPFAM" id="SSF52058">
    <property type="entry name" value="L domain-like"/>
    <property type="match status" value="1"/>
</dbReference>
<organism evidence="5 6">
    <name type="scientific">Odynerus spinipes</name>
    <dbReference type="NCBI Taxonomy" id="1348599"/>
    <lineage>
        <taxon>Eukaryota</taxon>
        <taxon>Metazoa</taxon>
        <taxon>Ecdysozoa</taxon>
        <taxon>Arthropoda</taxon>
        <taxon>Hexapoda</taxon>
        <taxon>Insecta</taxon>
        <taxon>Pterygota</taxon>
        <taxon>Neoptera</taxon>
        <taxon>Endopterygota</taxon>
        <taxon>Hymenoptera</taxon>
        <taxon>Apocrita</taxon>
        <taxon>Aculeata</taxon>
        <taxon>Vespoidea</taxon>
        <taxon>Vespidae</taxon>
        <taxon>Eumeninae</taxon>
        <taxon>Odynerus</taxon>
    </lineage>
</organism>
<dbReference type="Proteomes" id="UP001258017">
    <property type="component" value="Unassembled WGS sequence"/>
</dbReference>
<evidence type="ECO:0000313" key="5">
    <source>
        <dbReference type="EMBL" id="KAK2585907.1"/>
    </source>
</evidence>
<name>A0AAD9RU16_9HYME</name>
<dbReference type="PROSITE" id="PS51450">
    <property type="entry name" value="LRR"/>
    <property type="match status" value="5"/>
</dbReference>
<evidence type="ECO:0000256" key="3">
    <source>
        <dbReference type="ARBA" id="ARBA00022737"/>
    </source>
</evidence>
<keyword evidence="1" id="KW-0433">Leucine-rich repeat</keyword>
<dbReference type="InterPro" id="IPR003591">
    <property type="entry name" value="Leu-rich_rpt_typical-subtyp"/>
</dbReference>
<dbReference type="SMART" id="SM00365">
    <property type="entry name" value="LRR_SD22"/>
    <property type="match status" value="7"/>
</dbReference>
<dbReference type="InterPro" id="IPR001611">
    <property type="entry name" value="Leu-rich_rpt"/>
</dbReference>
<accession>A0AAD9RU16</accession>
<keyword evidence="3" id="KW-0677">Repeat</keyword>
<dbReference type="PANTHER" id="PTHR24373">
    <property type="entry name" value="SLIT RELATED LEUCINE-RICH REPEAT NEURONAL PROTEIN"/>
    <property type="match status" value="1"/>
</dbReference>
<dbReference type="SUPFAM" id="SSF52047">
    <property type="entry name" value="RNI-like"/>
    <property type="match status" value="1"/>
</dbReference>
<dbReference type="InterPro" id="IPR032675">
    <property type="entry name" value="LRR_dom_sf"/>
</dbReference>
<gene>
    <name evidence="5" type="ORF">KPH14_010491</name>
</gene>
<keyword evidence="4" id="KW-0325">Glycoprotein</keyword>
<proteinExistence type="predicted"/>
<dbReference type="Pfam" id="PF13306">
    <property type="entry name" value="LRR_5"/>
    <property type="match status" value="1"/>
</dbReference>
<comment type="caution">
    <text evidence="5">The sequence shown here is derived from an EMBL/GenBank/DDBJ whole genome shotgun (WGS) entry which is preliminary data.</text>
</comment>
<dbReference type="FunFam" id="3.80.10.10:FF:000770">
    <property type="entry name" value="Uncharacterized protein"/>
    <property type="match status" value="1"/>
</dbReference>
<reference evidence="5" key="2">
    <citation type="journal article" date="2023" name="Commun. Biol.">
        <title>Intrasexual cuticular hydrocarbon dimorphism in a wasp sheds light on hydrocarbon biosynthesis genes in Hymenoptera.</title>
        <authorList>
            <person name="Moris V.C."/>
            <person name="Podsiadlowski L."/>
            <person name="Martin S."/>
            <person name="Oeyen J.P."/>
            <person name="Donath A."/>
            <person name="Petersen M."/>
            <person name="Wilbrandt J."/>
            <person name="Misof B."/>
            <person name="Liedtke D."/>
            <person name="Thamm M."/>
            <person name="Scheiner R."/>
            <person name="Schmitt T."/>
            <person name="Niehuis O."/>
        </authorList>
    </citation>
    <scope>NUCLEOTIDE SEQUENCE</scope>
    <source>
        <strain evidence="5">GBR_01_08_01A</strain>
    </source>
</reference>
<keyword evidence="2" id="KW-0732">Signal</keyword>
<evidence type="ECO:0000256" key="4">
    <source>
        <dbReference type="ARBA" id="ARBA00023180"/>
    </source>
</evidence>